<keyword evidence="3" id="KW-1185">Reference proteome</keyword>
<dbReference type="HOGENOM" id="CLU_013985_3_6_9"/>
<dbReference type="PROSITE" id="PS51186">
    <property type="entry name" value="GNAT"/>
    <property type="match status" value="1"/>
</dbReference>
<dbReference type="GO" id="GO:0016747">
    <property type="term" value="F:acyltransferase activity, transferring groups other than amino-acyl groups"/>
    <property type="evidence" value="ECO:0007669"/>
    <property type="project" value="InterPro"/>
</dbReference>
<evidence type="ECO:0000259" key="1">
    <source>
        <dbReference type="PROSITE" id="PS51186"/>
    </source>
</evidence>
<gene>
    <name evidence="2" type="ordered locus">Clocel_1014</name>
</gene>
<dbReference type="CDD" id="cd04301">
    <property type="entry name" value="NAT_SF"/>
    <property type="match status" value="1"/>
</dbReference>
<protein>
    <submittedName>
        <fullName evidence="2">GCN5-related N-acetyltransferase</fullName>
    </submittedName>
</protein>
<reference evidence="2 3" key="1">
    <citation type="submission" date="2010-08" db="EMBL/GenBank/DDBJ databases">
        <title>Complete sequence of Clostridium cellulovorans 743B.</title>
        <authorList>
            <consortium name="US DOE Joint Genome Institute"/>
            <person name="Lucas S."/>
            <person name="Copeland A."/>
            <person name="Lapidus A."/>
            <person name="Cheng J.-F."/>
            <person name="Bruce D."/>
            <person name="Goodwin L."/>
            <person name="Pitluck S."/>
            <person name="Chertkov O."/>
            <person name="Detter J.C."/>
            <person name="Han C."/>
            <person name="Tapia R."/>
            <person name="Land M."/>
            <person name="Hauser L."/>
            <person name="Chang Y.-J."/>
            <person name="Jeffries C."/>
            <person name="Kyrpides N."/>
            <person name="Ivanova N."/>
            <person name="Mikhailova N."/>
            <person name="Hemme C.L."/>
            <person name="Woyke T."/>
        </authorList>
    </citation>
    <scope>NUCLEOTIDE SEQUENCE [LARGE SCALE GENOMIC DNA]</scope>
    <source>
        <strain evidence="3">ATCC 35296 / DSM 3052 / OCM 3 / 743B</strain>
    </source>
</reference>
<dbReference type="OrthoDB" id="9785602at2"/>
<dbReference type="AlphaFoldDB" id="D9STU0"/>
<dbReference type="Pfam" id="PF13302">
    <property type="entry name" value="Acetyltransf_3"/>
    <property type="match status" value="1"/>
</dbReference>
<dbReference type="Proteomes" id="UP000002730">
    <property type="component" value="Chromosome"/>
</dbReference>
<dbReference type="Gene3D" id="3.40.630.30">
    <property type="match status" value="1"/>
</dbReference>
<dbReference type="InterPro" id="IPR051531">
    <property type="entry name" value="N-acetyltransferase"/>
</dbReference>
<proteinExistence type="predicted"/>
<dbReference type="RefSeq" id="WP_010076375.1">
    <property type="nucleotide sequence ID" value="NC_014393.1"/>
</dbReference>
<dbReference type="KEGG" id="ccb:Clocel_1014"/>
<dbReference type="InterPro" id="IPR000182">
    <property type="entry name" value="GNAT_dom"/>
</dbReference>
<dbReference type="SUPFAM" id="SSF55729">
    <property type="entry name" value="Acyl-CoA N-acyltransferases (Nat)"/>
    <property type="match status" value="1"/>
</dbReference>
<dbReference type="InterPro" id="IPR016181">
    <property type="entry name" value="Acyl_CoA_acyltransferase"/>
</dbReference>
<evidence type="ECO:0000313" key="2">
    <source>
        <dbReference type="EMBL" id="ADL50778.1"/>
    </source>
</evidence>
<dbReference type="eggNOG" id="COG1670">
    <property type="taxonomic scope" value="Bacteria"/>
</dbReference>
<name>D9STU0_CLOC7</name>
<accession>D9STU0</accession>
<keyword evidence="2" id="KW-0808">Transferase</keyword>
<evidence type="ECO:0000313" key="3">
    <source>
        <dbReference type="Proteomes" id="UP000002730"/>
    </source>
</evidence>
<dbReference type="PANTHER" id="PTHR43792">
    <property type="entry name" value="GNAT FAMILY, PUTATIVE (AFU_ORTHOLOGUE AFUA_3G00765)-RELATED-RELATED"/>
    <property type="match status" value="1"/>
</dbReference>
<sequence>MILETERLIIRRFCADDWSDLYEYLSQESVVKYEPYDIHTEEDCKQSAIYRSKDDAFWAVCLKENNKLIGNIYFKEQGPKEFSTWEIGYVFNPAYYGKGYATESCKRILKYAFEQLGAHRVIGKCNPENSASWKLMERLSMRKEGDFRKTAFFKKSNDGTPLWHDAYQYSILDEDFLSTTQ</sequence>
<dbReference type="PANTHER" id="PTHR43792:SF1">
    <property type="entry name" value="N-ACETYLTRANSFERASE DOMAIN-CONTAINING PROTEIN"/>
    <property type="match status" value="1"/>
</dbReference>
<dbReference type="EMBL" id="CP002160">
    <property type="protein sequence ID" value="ADL50778.1"/>
    <property type="molecule type" value="Genomic_DNA"/>
</dbReference>
<feature type="domain" description="N-acetyltransferase" evidence="1">
    <location>
        <begin position="8"/>
        <end position="167"/>
    </location>
</feature>
<dbReference type="STRING" id="573061.Clocel_1014"/>
<organism evidence="2 3">
    <name type="scientific">Clostridium cellulovorans (strain ATCC 35296 / DSM 3052 / OCM 3 / 743B)</name>
    <dbReference type="NCBI Taxonomy" id="573061"/>
    <lineage>
        <taxon>Bacteria</taxon>
        <taxon>Bacillati</taxon>
        <taxon>Bacillota</taxon>
        <taxon>Clostridia</taxon>
        <taxon>Eubacteriales</taxon>
        <taxon>Clostridiaceae</taxon>
        <taxon>Clostridium</taxon>
    </lineage>
</organism>